<dbReference type="EMBL" id="JBHSFU010000004">
    <property type="protein sequence ID" value="MFC4557445.1"/>
    <property type="molecule type" value="Genomic_DNA"/>
</dbReference>
<feature type="transmembrane region" description="Helical" evidence="6">
    <location>
        <begin position="362"/>
        <end position="383"/>
    </location>
</feature>
<keyword evidence="4 6" id="KW-1133">Transmembrane helix</keyword>
<proteinExistence type="predicted"/>
<feature type="transmembrane region" description="Helical" evidence="6">
    <location>
        <begin position="210"/>
        <end position="232"/>
    </location>
</feature>
<feature type="transmembrane region" description="Helical" evidence="6">
    <location>
        <begin position="81"/>
        <end position="104"/>
    </location>
</feature>
<feature type="transmembrane region" description="Helical" evidence="6">
    <location>
        <begin position="136"/>
        <end position="157"/>
    </location>
</feature>
<evidence type="ECO:0000259" key="7">
    <source>
        <dbReference type="PROSITE" id="PS50850"/>
    </source>
</evidence>
<gene>
    <name evidence="8" type="ORF">ACFO3D_04390</name>
</gene>
<feature type="transmembrane region" description="Helical" evidence="6">
    <location>
        <begin position="12"/>
        <end position="37"/>
    </location>
</feature>
<feature type="transmembrane region" description="Helical" evidence="6">
    <location>
        <begin position="238"/>
        <end position="261"/>
    </location>
</feature>
<dbReference type="InterPro" id="IPR036259">
    <property type="entry name" value="MFS_trans_sf"/>
</dbReference>
<feature type="transmembrane region" description="Helical" evidence="6">
    <location>
        <begin position="49"/>
        <end position="69"/>
    </location>
</feature>
<accession>A0ABV9DHG8</accession>
<evidence type="ECO:0000313" key="8">
    <source>
        <dbReference type="EMBL" id="MFC4557445.1"/>
    </source>
</evidence>
<dbReference type="PROSITE" id="PS50850">
    <property type="entry name" value="MFS"/>
    <property type="match status" value="1"/>
</dbReference>
<feature type="transmembrane region" description="Helical" evidence="6">
    <location>
        <begin position="336"/>
        <end position="356"/>
    </location>
</feature>
<organism evidence="8 9">
    <name type="scientific">Virgibacillus kekensis</name>
    <dbReference type="NCBI Taxonomy" id="202261"/>
    <lineage>
        <taxon>Bacteria</taxon>
        <taxon>Bacillati</taxon>
        <taxon>Bacillota</taxon>
        <taxon>Bacilli</taxon>
        <taxon>Bacillales</taxon>
        <taxon>Bacillaceae</taxon>
        <taxon>Virgibacillus</taxon>
    </lineage>
</organism>
<keyword evidence="9" id="KW-1185">Reference proteome</keyword>
<comment type="caution">
    <text evidence="8">The sequence shown here is derived from an EMBL/GenBank/DDBJ whole genome shotgun (WGS) entry which is preliminary data.</text>
</comment>
<sequence length="397" mass="42690">MQKTSKLWTSQFVVIVIMAFLFFLCLQILTAGFPAYITEIKNNPTQAGLMTTVFMGAAILTRPFIGYLIQKINVKQMSMITLAVLIFTVGLSYGQTSVALLLVLRALHGMAFGIITTILSTLATNIIPAKRLGEGIGYYGLATSVGTSAAPMFALSLLQLYSYNLMIILSVVVTITTLILGFFVKAPKVEKTADPARKVTLKEYAFDKKALLPCILAFFFTITLGGVISFLGGLGNEAGLGASISLFFLMMTIMMVVVRPFSGRLYDKLGHKVIIYPGAVSGIVGLFLLSITESTATLLIAGIFYGFSYGIMTPTLQAIAVGFVEKEKQGTANAMFFSSMDLGIALGSTGLGILAGATSYHFIYGFSIVSIVVLLLLYTLVFVKGEKAVRITETETV</sequence>
<dbReference type="RefSeq" id="WP_390293417.1">
    <property type="nucleotide sequence ID" value="NZ_JBHSFU010000004.1"/>
</dbReference>
<dbReference type="Proteomes" id="UP001595989">
    <property type="component" value="Unassembled WGS sequence"/>
</dbReference>
<protein>
    <submittedName>
        <fullName evidence="8">MFS transporter</fullName>
    </submittedName>
</protein>
<dbReference type="InterPro" id="IPR052714">
    <property type="entry name" value="MFS_Exporter"/>
</dbReference>
<evidence type="ECO:0000256" key="1">
    <source>
        <dbReference type="ARBA" id="ARBA00004651"/>
    </source>
</evidence>
<keyword evidence="3 6" id="KW-0812">Transmembrane</keyword>
<dbReference type="InterPro" id="IPR020846">
    <property type="entry name" value="MFS_dom"/>
</dbReference>
<dbReference type="Gene3D" id="1.20.1250.20">
    <property type="entry name" value="MFS general substrate transporter like domains"/>
    <property type="match status" value="1"/>
</dbReference>
<name>A0ABV9DHG8_9BACI</name>
<dbReference type="InterPro" id="IPR011701">
    <property type="entry name" value="MFS"/>
</dbReference>
<keyword evidence="2" id="KW-0813">Transport</keyword>
<evidence type="ECO:0000313" key="9">
    <source>
        <dbReference type="Proteomes" id="UP001595989"/>
    </source>
</evidence>
<feature type="transmembrane region" description="Helical" evidence="6">
    <location>
        <begin position="110"/>
        <end position="129"/>
    </location>
</feature>
<feature type="transmembrane region" description="Helical" evidence="6">
    <location>
        <begin position="273"/>
        <end position="292"/>
    </location>
</feature>
<evidence type="ECO:0000256" key="2">
    <source>
        <dbReference type="ARBA" id="ARBA00022448"/>
    </source>
</evidence>
<evidence type="ECO:0000256" key="3">
    <source>
        <dbReference type="ARBA" id="ARBA00022692"/>
    </source>
</evidence>
<feature type="domain" description="Major facilitator superfamily (MFS) profile" evidence="7">
    <location>
        <begin position="11"/>
        <end position="388"/>
    </location>
</feature>
<evidence type="ECO:0000256" key="6">
    <source>
        <dbReference type="SAM" id="Phobius"/>
    </source>
</evidence>
<dbReference type="CDD" id="cd17489">
    <property type="entry name" value="MFS_YfcJ_like"/>
    <property type="match status" value="1"/>
</dbReference>
<dbReference type="PANTHER" id="PTHR23531">
    <property type="entry name" value="QUINOLENE RESISTANCE PROTEIN NORA"/>
    <property type="match status" value="1"/>
</dbReference>
<dbReference type="Pfam" id="PF07690">
    <property type="entry name" value="MFS_1"/>
    <property type="match status" value="1"/>
</dbReference>
<feature type="transmembrane region" description="Helical" evidence="6">
    <location>
        <begin position="298"/>
        <end position="324"/>
    </location>
</feature>
<dbReference type="PANTHER" id="PTHR23531:SF2">
    <property type="entry name" value="PERMEASE"/>
    <property type="match status" value="1"/>
</dbReference>
<keyword evidence="5 6" id="KW-0472">Membrane</keyword>
<evidence type="ECO:0000256" key="4">
    <source>
        <dbReference type="ARBA" id="ARBA00022989"/>
    </source>
</evidence>
<feature type="transmembrane region" description="Helical" evidence="6">
    <location>
        <begin position="163"/>
        <end position="184"/>
    </location>
</feature>
<comment type="subcellular location">
    <subcellularLocation>
        <location evidence="1">Cell membrane</location>
        <topology evidence="1">Multi-pass membrane protein</topology>
    </subcellularLocation>
</comment>
<evidence type="ECO:0000256" key="5">
    <source>
        <dbReference type="ARBA" id="ARBA00023136"/>
    </source>
</evidence>
<reference evidence="9" key="1">
    <citation type="journal article" date="2019" name="Int. J. Syst. Evol. Microbiol.">
        <title>The Global Catalogue of Microorganisms (GCM) 10K type strain sequencing project: providing services to taxonomists for standard genome sequencing and annotation.</title>
        <authorList>
            <consortium name="The Broad Institute Genomics Platform"/>
            <consortium name="The Broad Institute Genome Sequencing Center for Infectious Disease"/>
            <person name="Wu L."/>
            <person name="Ma J."/>
        </authorList>
    </citation>
    <scope>NUCLEOTIDE SEQUENCE [LARGE SCALE GENOMIC DNA]</scope>
    <source>
        <strain evidence="9">CGMCC 4.7426</strain>
    </source>
</reference>
<dbReference type="SUPFAM" id="SSF103473">
    <property type="entry name" value="MFS general substrate transporter"/>
    <property type="match status" value="1"/>
</dbReference>